<feature type="domain" description="SPW repeat-containing integral membrane" evidence="2">
    <location>
        <begin position="27"/>
        <end position="130"/>
    </location>
</feature>
<keyword evidence="1" id="KW-0812">Transmembrane</keyword>
<feature type="transmembrane region" description="Helical" evidence="1">
    <location>
        <begin position="21"/>
        <end position="42"/>
    </location>
</feature>
<name>A0A9W6R155_9PSEU</name>
<evidence type="ECO:0000259" key="2">
    <source>
        <dbReference type="Pfam" id="PF03779"/>
    </source>
</evidence>
<dbReference type="EMBL" id="BSTI01000008">
    <property type="protein sequence ID" value="GLY67244.1"/>
    <property type="molecule type" value="Genomic_DNA"/>
</dbReference>
<dbReference type="InterPro" id="IPR005530">
    <property type="entry name" value="SPW"/>
</dbReference>
<evidence type="ECO:0000256" key="1">
    <source>
        <dbReference type="SAM" id="Phobius"/>
    </source>
</evidence>
<dbReference type="RefSeq" id="WP_052371466.1">
    <property type="nucleotide sequence ID" value="NZ_BSTI01000008.1"/>
</dbReference>
<keyword evidence="1" id="KW-0472">Membrane</keyword>
<feature type="transmembrane region" description="Helical" evidence="1">
    <location>
        <begin position="48"/>
        <end position="66"/>
    </location>
</feature>
<feature type="transmembrane region" description="Helical" evidence="1">
    <location>
        <begin position="78"/>
        <end position="96"/>
    </location>
</feature>
<dbReference type="Proteomes" id="UP001165136">
    <property type="component" value="Unassembled WGS sequence"/>
</dbReference>
<evidence type="ECO:0000313" key="4">
    <source>
        <dbReference type="Proteomes" id="UP001165136"/>
    </source>
</evidence>
<dbReference type="Pfam" id="PF03779">
    <property type="entry name" value="SPW"/>
    <property type="match status" value="1"/>
</dbReference>
<accession>A0A9W6R155</accession>
<protein>
    <recommendedName>
        <fullName evidence="2">SPW repeat-containing integral membrane domain-containing protein</fullName>
    </recommendedName>
</protein>
<keyword evidence="1" id="KW-1133">Transmembrane helix</keyword>
<feature type="transmembrane region" description="Helical" evidence="1">
    <location>
        <begin position="116"/>
        <end position="135"/>
    </location>
</feature>
<proteinExistence type="predicted"/>
<organism evidence="3 4">
    <name type="scientific">Amycolatopsis taiwanensis</name>
    <dbReference type="NCBI Taxonomy" id="342230"/>
    <lineage>
        <taxon>Bacteria</taxon>
        <taxon>Bacillati</taxon>
        <taxon>Actinomycetota</taxon>
        <taxon>Actinomycetes</taxon>
        <taxon>Pseudonocardiales</taxon>
        <taxon>Pseudonocardiaceae</taxon>
        <taxon>Amycolatopsis</taxon>
    </lineage>
</organism>
<sequence>MTTQSGERITGAQPPTRSAGTAFFIGVLLLAGLYLVLSPWVIVSAGQVRVGVANVVTGVALALLAAGFARSAERLRSLAWVTPVLGAWVIAAPWAVYRGSGVAPVDIDPSLSTATWVDNVVVGAIVLLAGAGLAWRSSRADQ</sequence>
<dbReference type="AlphaFoldDB" id="A0A9W6R155"/>
<gene>
    <name evidence="3" type="ORF">Atai01_38630</name>
</gene>
<comment type="caution">
    <text evidence="3">The sequence shown here is derived from an EMBL/GenBank/DDBJ whole genome shotgun (WGS) entry which is preliminary data.</text>
</comment>
<keyword evidence="4" id="KW-1185">Reference proteome</keyword>
<evidence type="ECO:0000313" key="3">
    <source>
        <dbReference type="EMBL" id="GLY67244.1"/>
    </source>
</evidence>
<reference evidence="3" key="1">
    <citation type="submission" date="2023-03" db="EMBL/GenBank/DDBJ databases">
        <title>Amycolatopsis taiwanensis NBRC 103393.</title>
        <authorList>
            <person name="Ichikawa N."/>
            <person name="Sato H."/>
            <person name="Tonouchi N."/>
        </authorList>
    </citation>
    <scope>NUCLEOTIDE SEQUENCE</scope>
    <source>
        <strain evidence="3">NBRC 103393</strain>
    </source>
</reference>